<accession>A0A816C8X4</accession>
<feature type="non-terminal residue" evidence="3">
    <location>
        <position position="1"/>
    </location>
</feature>
<dbReference type="InterPro" id="IPR036691">
    <property type="entry name" value="Endo/exonu/phosph_ase_sf"/>
</dbReference>
<evidence type="ECO:0000313" key="3">
    <source>
        <dbReference type="EMBL" id="CAF1619766.1"/>
    </source>
</evidence>
<protein>
    <recommendedName>
        <fullName evidence="1">Endonuclease/exonuclease/phosphatase domain-containing protein</fullName>
    </recommendedName>
</protein>
<dbReference type="Pfam" id="PF14529">
    <property type="entry name" value="Exo_endo_phos_2"/>
    <property type="match status" value="1"/>
</dbReference>
<keyword evidence="4" id="KW-1185">Reference proteome</keyword>
<dbReference type="EMBL" id="CAJNOL010006599">
    <property type="protein sequence ID" value="CAF1619766.1"/>
    <property type="molecule type" value="Genomic_DNA"/>
</dbReference>
<dbReference type="Proteomes" id="UP000663854">
    <property type="component" value="Unassembled WGS sequence"/>
</dbReference>
<dbReference type="SUPFAM" id="SSF56219">
    <property type="entry name" value="DNase I-like"/>
    <property type="match status" value="1"/>
</dbReference>
<comment type="caution">
    <text evidence="3">The sequence shown here is derived from an EMBL/GenBank/DDBJ whole genome shotgun (WGS) entry which is preliminary data.</text>
</comment>
<dbReference type="InterPro" id="IPR005135">
    <property type="entry name" value="Endo/exonuclease/phosphatase"/>
</dbReference>
<proteinExistence type="predicted"/>
<dbReference type="PANTHER" id="PTHR33273:SF4">
    <property type="entry name" value="ENDONUCLEASE_EXONUCLEASE_PHOSPHATASE DOMAIN-CONTAINING PROTEIN"/>
    <property type="match status" value="1"/>
</dbReference>
<dbReference type="GO" id="GO:0003824">
    <property type="term" value="F:catalytic activity"/>
    <property type="evidence" value="ECO:0007669"/>
    <property type="project" value="InterPro"/>
</dbReference>
<sequence>MLHIKQQQDDLSGKFDAIDMKFNYHKNDINQMKYCIYEILCPLVKEIFNQIHVKTRGSNKQTISLLYNKLIDFTSKNIILNVNIGDVSGDKTGAQERTTSNDPHIIPITNLSKKQNKILQDLTSEWTTTTTLNNLLKKWEIRQQQTMDMLNIKNELSFLLLNISSLKLYLYDLFELLNTMDVSIIVLNGTRHDNDTSKYFQIHLTNYQVFLQQGSNAFGGVLIATHRSIPVQRVTSYNNDNNLIVLDIGNSSNQLQLVTCYSPPNEKLPLNLFNDILRRNANTFLLGDLNAKHESWFNTTGNQKGRLLFEWLNENYYQVVNKFVPTSTRSNAVIDLILAPMNMHSGSFSVLPSIGSDHYPVFWSSPFTIPSRDRFIQIKPRRHFSSYCPPIEGILHNDATITSPVEMCDIAKKFYLEQFSEHENNQSALEIEADLVDQELNKKLQNSKLDFINLKFVDVKKAVSSLKNKNSTGFDGVSNRIIKLSPSSHLTFITSAFNYMFQN</sequence>
<evidence type="ECO:0000259" key="1">
    <source>
        <dbReference type="Pfam" id="PF14529"/>
    </source>
</evidence>
<dbReference type="Proteomes" id="UP000663870">
    <property type="component" value="Unassembled WGS sequence"/>
</dbReference>
<feature type="domain" description="Endonuclease/exonuclease/phosphatase" evidence="1">
    <location>
        <begin position="256"/>
        <end position="361"/>
    </location>
</feature>
<dbReference type="AlphaFoldDB" id="A0A816C8X4"/>
<dbReference type="Gene3D" id="3.60.10.10">
    <property type="entry name" value="Endonuclease/exonuclease/phosphatase"/>
    <property type="match status" value="1"/>
</dbReference>
<evidence type="ECO:0000313" key="4">
    <source>
        <dbReference type="Proteomes" id="UP000663870"/>
    </source>
</evidence>
<name>A0A816C8X4_9BILA</name>
<gene>
    <name evidence="3" type="ORF">JXQ802_LOCUS50447</name>
    <name evidence="2" type="ORF">PYM288_LOCUS34276</name>
</gene>
<reference evidence="3" key="1">
    <citation type="submission" date="2021-02" db="EMBL/GenBank/DDBJ databases">
        <authorList>
            <person name="Nowell W R."/>
        </authorList>
    </citation>
    <scope>NUCLEOTIDE SEQUENCE</scope>
</reference>
<evidence type="ECO:0000313" key="2">
    <source>
        <dbReference type="EMBL" id="CAF1389741.1"/>
    </source>
</evidence>
<dbReference type="EMBL" id="CAJNOH010005114">
    <property type="protein sequence ID" value="CAF1389741.1"/>
    <property type="molecule type" value="Genomic_DNA"/>
</dbReference>
<dbReference type="PANTHER" id="PTHR33273">
    <property type="entry name" value="DOMAIN-CONTAINING PROTEIN, PUTATIVE-RELATED"/>
    <property type="match status" value="1"/>
</dbReference>
<organism evidence="3 4">
    <name type="scientific">Rotaria sordida</name>
    <dbReference type="NCBI Taxonomy" id="392033"/>
    <lineage>
        <taxon>Eukaryota</taxon>
        <taxon>Metazoa</taxon>
        <taxon>Spiralia</taxon>
        <taxon>Gnathifera</taxon>
        <taxon>Rotifera</taxon>
        <taxon>Eurotatoria</taxon>
        <taxon>Bdelloidea</taxon>
        <taxon>Philodinida</taxon>
        <taxon>Philodinidae</taxon>
        <taxon>Rotaria</taxon>
    </lineage>
</organism>